<keyword evidence="3" id="KW-0479">Metal-binding</keyword>
<dbReference type="RefSeq" id="WP_068821496.1">
    <property type="nucleotide sequence ID" value="NZ_LWHJ01000022.1"/>
</dbReference>
<dbReference type="AlphaFoldDB" id="A0A179DH65"/>
<dbReference type="InterPro" id="IPR041102">
    <property type="entry name" value="UvrA_inter"/>
</dbReference>
<keyword evidence="5" id="KW-0547">Nucleotide-binding</keyword>
<dbReference type="Proteomes" id="UP000078459">
    <property type="component" value="Unassembled WGS sequence"/>
</dbReference>
<evidence type="ECO:0000256" key="9">
    <source>
        <dbReference type="ARBA" id="ARBA00022833"/>
    </source>
</evidence>
<comment type="subcellular location">
    <subcellularLocation>
        <location evidence="1">Cytoplasm</location>
    </subcellularLocation>
</comment>
<evidence type="ECO:0000256" key="8">
    <source>
        <dbReference type="ARBA" id="ARBA00022771"/>
    </source>
</evidence>
<dbReference type="Gene3D" id="1.10.8.280">
    <property type="entry name" value="ABC transporter ATPase domain-like"/>
    <property type="match status" value="1"/>
</dbReference>
<dbReference type="InterPro" id="IPR017871">
    <property type="entry name" value="ABC_transporter-like_CS"/>
</dbReference>
<evidence type="ECO:0000256" key="5">
    <source>
        <dbReference type="ARBA" id="ARBA00022741"/>
    </source>
</evidence>
<dbReference type="PANTHER" id="PTHR43152">
    <property type="entry name" value="UVRABC SYSTEM PROTEIN A"/>
    <property type="match status" value="1"/>
</dbReference>
<evidence type="ECO:0000256" key="4">
    <source>
        <dbReference type="ARBA" id="ARBA00022737"/>
    </source>
</evidence>
<keyword evidence="9" id="KW-0862">Zinc</keyword>
<keyword evidence="4" id="KW-0677">Repeat</keyword>
<dbReference type="Gene3D" id="3.40.50.300">
    <property type="entry name" value="P-loop containing nucleotide triphosphate hydrolases"/>
    <property type="match status" value="3"/>
</dbReference>
<dbReference type="GO" id="GO:0005524">
    <property type="term" value="F:ATP binding"/>
    <property type="evidence" value="ECO:0007669"/>
    <property type="project" value="UniProtKB-KW"/>
</dbReference>
<dbReference type="OrthoDB" id="9809851at2"/>
<dbReference type="Pfam" id="PF17755">
    <property type="entry name" value="UvrA_DNA-bind"/>
    <property type="match status" value="1"/>
</dbReference>
<dbReference type="NCBIfam" id="NF001503">
    <property type="entry name" value="PRK00349.1"/>
    <property type="match status" value="1"/>
</dbReference>
<keyword evidence="12" id="KW-0238">DNA-binding</keyword>
<keyword evidence="19" id="KW-1185">Reference proteome</keyword>
<evidence type="ECO:0000256" key="11">
    <source>
        <dbReference type="ARBA" id="ARBA00022881"/>
    </source>
</evidence>
<evidence type="ECO:0000313" key="18">
    <source>
        <dbReference type="EMBL" id="OAQ40254.1"/>
    </source>
</evidence>
<sequence length="933" mass="104324">MIKLEDLDPQKNILIKGARVHNLKNIDVAIPKNQLVVITGMSGSGKSSLAFDTLYAEGQRRYVESLSSYARQFMGRMNKPDVDYIKGIAPAIAIEQKVITSNPRSTVGTSTEIYDYLKLLFSRIGKTISPISGKQVQKDSVTDVVNYLSALPEESTVTILCPLYPHNERTLKEELAVLLQKGFSRVVIGNEIKKVEEVLEDETIENKEITDEHEILILIDRIVTNQEDETISRMGDSVQTAFFEGKGDCYVDYDGERKHFSDRFELDGMRFEEPTPNFFSFNNPYGACPKCEGFGKVIGIDEDLVIPDKSKSVYDGAIAPWRGEKMKEWADALIKSSIKFDFPIHRSVSQLTKAERKLLWTGNKYFKGLDEFFRFLEEQTYKIQYRVMLSRYRGKTDCPDCLGSRLRPDANYVKIDGHSITEIVLMPLKKALPFFDALKLDEQQKQISKRLILEIRSRILFLNEVGLGYLTLNRLSNTLSGGESQRINLATSLGSSLVGSVYVLDEPSIGLHPKDTNRLIGVLKSLRDVGNTVLVVEHEEEMMQAADYLIDIGPEAGTLGGELIFAGKYDDILKDKNSLTGKYLSGEVKIEIPKKRRKPTDFIEIKGARENNLQNIDVKFPLNVLTAVTGVSGSGKTSLVKRILYPALQKIIGNYSGEQTGSYDGIEGATSEIHSVELVDQNPIGRSSRSNPVTYVKAWDEIRALFSSQPSAKAAGLKPSAFSFNVEGGRCDVCQGEGEVKIEMQFMADIYLPCESCEGKRFKQHVLDVTYQDKNVSEVLEMTIDEALEFFTKEHKITNKLQPLVDVGLGYVHLGQSSNTLSGGEAQRIKLASFLIKGNNSHNTLFIFDEPTTGLHFHDIKKLLKSFDALIEQGNTIIVIEHNMDVVKCADWVIDIGPGGGDEGGNLVFEGTPEELIKFKGSFTGDYLKERFR</sequence>
<dbReference type="InterPro" id="IPR041552">
    <property type="entry name" value="UvrA_DNA-bd"/>
</dbReference>
<protein>
    <recommendedName>
        <fullName evidence="15">UvrABC system protein A</fullName>
    </recommendedName>
    <alternativeName>
        <fullName evidence="16">Excinuclease ABC subunit A</fullName>
    </alternativeName>
</protein>
<keyword evidence="6" id="KW-0227">DNA damage</keyword>
<dbReference type="GO" id="GO:0004518">
    <property type="term" value="F:nuclease activity"/>
    <property type="evidence" value="ECO:0007669"/>
    <property type="project" value="UniProtKB-KW"/>
</dbReference>
<dbReference type="InterPro" id="IPR003439">
    <property type="entry name" value="ABC_transporter-like_ATP-bd"/>
</dbReference>
<evidence type="ECO:0000256" key="12">
    <source>
        <dbReference type="ARBA" id="ARBA00023125"/>
    </source>
</evidence>
<reference evidence="18 19" key="1">
    <citation type="submission" date="2016-04" db="EMBL/GenBank/DDBJ databases">
        <authorList>
            <person name="Evans L.H."/>
            <person name="Alamgir A."/>
            <person name="Owens N."/>
            <person name="Weber N.D."/>
            <person name="Virtaneva K."/>
            <person name="Barbian K."/>
            <person name="Babar A."/>
            <person name="Rosenke K."/>
        </authorList>
    </citation>
    <scope>NUCLEOTIDE SEQUENCE [LARGE SCALE GENOMIC DNA]</scope>
    <source>
        <strain evidence="18 19">CCM 8644</strain>
    </source>
</reference>
<evidence type="ECO:0000259" key="17">
    <source>
        <dbReference type="PROSITE" id="PS50893"/>
    </source>
</evidence>
<dbReference type="InterPro" id="IPR027417">
    <property type="entry name" value="P-loop_NTPase"/>
</dbReference>
<dbReference type="GO" id="GO:0016887">
    <property type="term" value="F:ATP hydrolysis activity"/>
    <property type="evidence" value="ECO:0007669"/>
    <property type="project" value="InterPro"/>
</dbReference>
<evidence type="ECO:0000256" key="6">
    <source>
        <dbReference type="ARBA" id="ARBA00022763"/>
    </source>
</evidence>
<dbReference type="GO" id="GO:0003677">
    <property type="term" value="F:DNA binding"/>
    <property type="evidence" value="ECO:0007669"/>
    <property type="project" value="UniProtKB-KW"/>
</dbReference>
<gene>
    <name evidence="18" type="ORF">A5893_04690</name>
</gene>
<evidence type="ECO:0000256" key="15">
    <source>
        <dbReference type="ARBA" id="ARBA00039316"/>
    </source>
</evidence>
<dbReference type="Pfam" id="PF17760">
    <property type="entry name" value="UvrA_inter"/>
    <property type="match status" value="1"/>
</dbReference>
<dbReference type="GO" id="GO:0008270">
    <property type="term" value="F:zinc ion binding"/>
    <property type="evidence" value="ECO:0007669"/>
    <property type="project" value="UniProtKB-KW"/>
</dbReference>
<comment type="similarity">
    <text evidence="14">Belongs to the ABC transporter superfamily. UvrA family.</text>
</comment>
<keyword evidence="8" id="KW-0863">Zinc-finger</keyword>
<dbReference type="InterPro" id="IPR013815">
    <property type="entry name" value="ATP_grasp_subdomain_1"/>
</dbReference>
<dbReference type="Gene3D" id="3.30.1490.20">
    <property type="entry name" value="ATP-grasp fold, A domain"/>
    <property type="match status" value="1"/>
</dbReference>
<dbReference type="PROSITE" id="PS00211">
    <property type="entry name" value="ABC_TRANSPORTER_1"/>
    <property type="match status" value="2"/>
</dbReference>
<evidence type="ECO:0000256" key="16">
    <source>
        <dbReference type="ARBA" id="ARBA00042156"/>
    </source>
</evidence>
<dbReference type="GO" id="GO:0006289">
    <property type="term" value="P:nucleotide-excision repair"/>
    <property type="evidence" value="ECO:0007669"/>
    <property type="project" value="InterPro"/>
</dbReference>
<evidence type="ECO:0000256" key="13">
    <source>
        <dbReference type="ARBA" id="ARBA00023204"/>
    </source>
</evidence>
<feature type="domain" description="ABC transporter" evidence="17">
    <location>
        <begin position="597"/>
        <end position="929"/>
    </location>
</feature>
<dbReference type="GO" id="GO:0009380">
    <property type="term" value="C:excinuclease repair complex"/>
    <property type="evidence" value="ECO:0007669"/>
    <property type="project" value="InterPro"/>
</dbReference>
<proteinExistence type="inferred from homology"/>
<accession>A0A179DH65</accession>
<evidence type="ECO:0000256" key="1">
    <source>
        <dbReference type="ARBA" id="ARBA00004496"/>
    </source>
</evidence>
<feature type="domain" description="ABC transporter" evidence="17">
    <location>
        <begin position="251"/>
        <end position="585"/>
    </location>
</feature>
<dbReference type="Gene3D" id="1.20.1580.10">
    <property type="entry name" value="ABC transporter ATPase like domain"/>
    <property type="match status" value="3"/>
</dbReference>
<dbReference type="EMBL" id="LWHJ01000022">
    <property type="protein sequence ID" value="OAQ40254.1"/>
    <property type="molecule type" value="Genomic_DNA"/>
</dbReference>
<evidence type="ECO:0000313" key="19">
    <source>
        <dbReference type="Proteomes" id="UP000078459"/>
    </source>
</evidence>
<keyword evidence="2" id="KW-0963">Cytoplasm</keyword>
<dbReference type="GO" id="GO:0005737">
    <property type="term" value="C:cytoplasm"/>
    <property type="evidence" value="ECO:0007669"/>
    <property type="project" value="UniProtKB-SubCell"/>
</dbReference>
<name>A0A179DH65_9SPHI</name>
<evidence type="ECO:0000256" key="14">
    <source>
        <dbReference type="ARBA" id="ARBA00038000"/>
    </source>
</evidence>
<dbReference type="InterPro" id="IPR004602">
    <property type="entry name" value="UvrA"/>
</dbReference>
<keyword evidence="13" id="KW-0234">DNA repair</keyword>
<evidence type="ECO:0000256" key="3">
    <source>
        <dbReference type="ARBA" id="ARBA00022723"/>
    </source>
</evidence>
<evidence type="ECO:0000256" key="7">
    <source>
        <dbReference type="ARBA" id="ARBA00022769"/>
    </source>
</evidence>
<keyword evidence="7" id="KW-0228">DNA excision</keyword>
<dbReference type="SUPFAM" id="SSF52540">
    <property type="entry name" value="P-loop containing nucleoside triphosphate hydrolases"/>
    <property type="match status" value="2"/>
</dbReference>
<keyword evidence="11" id="KW-0267">Excision nuclease</keyword>
<comment type="caution">
    <text evidence="18">The sequence shown here is derived from an EMBL/GenBank/DDBJ whole genome shotgun (WGS) entry which is preliminary data.</text>
</comment>
<reference evidence="18 19" key="2">
    <citation type="submission" date="2016-06" db="EMBL/GenBank/DDBJ databases">
        <title>Pedobacter psychrophilus sp. nov., isolated from Antarctic fragmentary rock.</title>
        <authorList>
            <person name="Svec P."/>
        </authorList>
    </citation>
    <scope>NUCLEOTIDE SEQUENCE [LARGE SCALE GENOMIC DNA]</scope>
    <source>
        <strain evidence="18 19">CCM 8644</strain>
    </source>
</reference>
<organism evidence="18 19">
    <name type="scientific">Pedobacter psychrophilus</name>
    <dbReference type="NCBI Taxonomy" id="1826909"/>
    <lineage>
        <taxon>Bacteria</taxon>
        <taxon>Pseudomonadati</taxon>
        <taxon>Bacteroidota</taxon>
        <taxon>Sphingobacteriia</taxon>
        <taxon>Sphingobacteriales</taxon>
        <taxon>Sphingobacteriaceae</taxon>
        <taxon>Pedobacter</taxon>
    </lineage>
</organism>
<dbReference type="PANTHER" id="PTHR43152:SF3">
    <property type="entry name" value="UVRABC SYSTEM PROTEIN A"/>
    <property type="match status" value="1"/>
</dbReference>
<keyword evidence="10" id="KW-0067">ATP-binding</keyword>
<evidence type="ECO:0000256" key="10">
    <source>
        <dbReference type="ARBA" id="ARBA00022840"/>
    </source>
</evidence>
<dbReference type="PROSITE" id="PS50893">
    <property type="entry name" value="ABC_TRANSPORTER_2"/>
    <property type="match status" value="2"/>
</dbReference>
<evidence type="ECO:0000256" key="2">
    <source>
        <dbReference type="ARBA" id="ARBA00022490"/>
    </source>
</evidence>
<dbReference type="NCBIfam" id="TIGR00630">
    <property type="entry name" value="uvra"/>
    <property type="match status" value="1"/>
</dbReference>
<dbReference type="STRING" id="1826909.A5893_04690"/>